<evidence type="ECO:0000313" key="2">
    <source>
        <dbReference type="Proteomes" id="UP000326062"/>
    </source>
</evidence>
<protein>
    <submittedName>
        <fullName evidence="1">Uncharacterized protein</fullName>
    </submittedName>
</protein>
<reference evidence="1 2" key="1">
    <citation type="submission" date="2019-06" db="EMBL/GenBank/DDBJ databases">
        <title>Discovery of a novel chromosome fission-fusion reversal in muntjac.</title>
        <authorList>
            <person name="Mudd A.B."/>
            <person name="Bredeson J.V."/>
            <person name="Baum R."/>
            <person name="Hockemeyer D."/>
            <person name="Rokhsar D.S."/>
        </authorList>
    </citation>
    <scope>NUCLEOTIDE SEQUENCE [LARGE SCALE GENOMIC DNA]</scope>
    <source>
        <strain evidence="1">UCam_UCB_Mr</strain>
        <tissue evidence="1">Fibroblast cell line</tissue>
    </source>
</reference>
<evidence type="ECO:0000313" key="1">
    <source>
        <dbReference type="EMBL" id="KAB0385108.1"/>
    </source>
</evidence>
<proteinExistence type="predicted"/>
<comment type="caution">
    <text evidence="1">The sequence shown here is derived from an EMBL/GenBank/DDBJ whole genome shotgun (WGS) entry which is preliminary data.</text>
</comment>
<gene>
    <name evidence="1" type="ORF">FD755_000064</name>
</gene>
<dbReference type="Proteomes" id="UP000326062">
    <property type="component" value="Chromosome 1"/>
</dbReference>
<accession>A0A5J5MWY4</accession>
<organism evidence="1 2">
    <name type="scientific">Muntiacus reevesi</name>
    <name type="common">Reeves' muntjac</name>
    <name type="synonym">Cervus reevesi</name>
    <dbReference type="NCBI Taxonomy" id="9886"/>
    <lineage>
        <taxon>Eukaryota</taxon>
        <taxon>Metazoa</taxon>
        <taxon>Chordata</taxon>
        <taxon>Craniata</taxon>
        <taxon>Vertebrata</taxon>
        <taxon>Euteleostomi</taxon>
        <taxon>Mammalia</taxon>
        <taxon>Eutheria</taxon>
        <taxon>Laurasiatheria</taxon>
        <taxon>Artiodactyla</taxon>
        <taxon>Ruminantia</taxon>
        <taxon>Pecora</taxon>
        <taxon>Cervidae</taxon>
        <taxon>Muntiacinae</taxon>
        <taxon>Muntiacus</taxon>
    </lineage>
</organism>
<feature type="non-terminal residue" evidence="1">
    <location>
        <position position="1"/>
    </location>
</feature>
<sequence length="47" mass="5356">SNWNEAVDNIGNKNLKESLLWGTYAYGFEKLCGSNLSCLHWCNQCCK</sequence>
<dbReference type="AlphaFoldDB" id="A0A5J5MWY4"/>
<keyword evidence="2" id="KW-1185">Reference proteome</keyword>
<name>A0A5J5MWY4_MUNRE</name>
<dbReference type="EMBL" id="VCEB01000001">
    <property type="protein sequence ID" value="KAB0385108.1"/>
    <property type="molecule type" value="Genomic_DNA"/>
</dbReference>